<sequence length="75" mass="8211">METIEPLFLTADEVETLTGYKRHKNQAIRLAEIGIPFTPNAAGRPIVARAIFIGTMTASTAGKKPRTAWKSNVIK</sequence>
<dbReference type="Pfam" id="PF13986">
    <property type="entry name" value="DUF4224"/>
    <property type="match status" value="1"/>
</dbReference>
<proteinExistence type="predicted"/>
<organism evidence="2 3">
    <name type="scientific">Vitreoscilla massiliensis</name>
    <dbReference type="NCBI Taxonomy" id="1689272"/>
    <lineage>
        <taxon>Bacteria</taxon>
        <taxon>Pseudomonadati</taxon>
        <taxon>Pseudomonadota</taxon>
        <taxon>Betaproteobacteria</taxon>
        <taxon>Neisseriales</taxon>
        <taxon>Neisseriaceae</taxon>
        <taxon>Vitreoscilla</taxon>
    </lineage>
</organism>
<keyword evidence="3" id="KW-1185">Reference proteome</keyword>
<dbReference type="InterPro" id="IPR025319">
    <property type="entry name" value="DUF4224"/>
</dbReference>
<feature type="domain" description="DUF4224" evidence="1">
    <location>
        <begin position="8"/>
        <end position="49"/>
    </location>
</feature>
<evidence type="ECO:0000313" key="2">
    <source>
        <dbReference type="EMBL" id="UOO90290.1"/>
    </source>
</evidence>
<dbReference type="EMBL" id="CP091511">
    <property type="protein sequence ID" value="UOO90290.1"/>
    <property type="molecule type" value="Genomic_DNA"/>
</dbReference>
<name>A0ABY4E4H1_9NEIS</name>
<gene>
    <name evidence="2" type="ORF">LVJ82_04695</name>
</gene>
<reference evidence="2 3" key="1">
    <citation type="journal article" date="2022" name="Res Sq">
        <title>Evolution of multicellular longitudinally dividing oral cavity symbionts (Neisseriaceae).</title>
        <authorList>
            <person name="Nyongesa S."/>
            <person name="Weber P."/>
            <person name="Bernet E."/>
            <person name="Pullido F."/>
            <person name="Nieckarz M."/>
            <person name="Delaby M."/>
            <person name="Nieves C."/>
            <person name="Viehboeck T."/>
            <person name="Krause N."/>
            <person name="Rivera-Millot A."/>
            <person name="Nakamura A."/>
            <person name="Vischer N."/>
            <person name="VanNieuwenhze M."/>
            <person name="Brun Y."/>
            <person name="Cava F."/>
            <person name="Bulgheresi S."/>
            <person name="Veyrier F."/>
        </authorList>
    </citation>
    <scope>NUCLEOTIDE SEQUENCE [LARGE SCALE GENOMIC DNA]</scope>
    <source>
        <strain evidence="2 3">SN4</strain>
    </source>
</reference>
<evidence type="ECO:0000259" key="1">
    <source>
        <dbReference type="Pfam" id="PF13986"/>
    </source>
</evidence>
<dbReference type="RefSeq" id="WP_058355820.1">
    <property type="nucleotide sequence ID" value="NZ_CABKVG010000008.1"/>
</dbReference>
<protein>
    <submittedName>
        <fullName evidence="2">DUF4224 domain-containing protein</fullName>
    </submittedName>
</protein>
<evidence type="ECO:0000313" key="3">
    <source>
        <dbReference type="Proteomes" id="UP000832011"/>
    </source>
</evidence>
<dbReference type="Proteomes" id="UP000832011">
    <property type="component" value="Chromosome"/>
</dbReference>
<accession>A0ABY4E4H1</accession>